<dbReference type="SUPFAM" id="SSF52833">
    <property type="entry name" value="Thioredoxin-like"/>
    <property type="match status" value="1"/>
</dbReference>
<evidence type="ECO:0000256" key="1">
    <source>
        <dbReference type="ARBA" id="ARBA00007409"/>
    </source>
</evidence>
<sequence length="241" mass="27036">MAEPATEAAVNSEPAPSKPSVVVVHHLEDARSQRVLWLLEELNVPYEVKKYKRTPQRLAPKELFDVHPLGKSPVITVGALTLAESGAIVEYVIKKYGDGKAEVKESGWVDNLYFTHYAEGSVQPLLVRRLVFKLLPQRVPALVRPIIKNVMTKADSLMNAPDLKKHGDLIEAHLAKTNLWFAGGENPTSADYMMGFTLEILANRAPEFTGPKTMEYVKRMQARPAYQRVKLHAKLNHNHNL</sequence>
<feature type="domain" description="GST N-terminal" evidence="5">
    <location>
        <begin position="19"/>
        <end position="100"/>
    </location>
</feature>
<dbReference type="CDD" id="cd03046">
    <property type="entry name" value="GST_N_GTT1_like"/>
    <property type="match status" value="1"/>
</dbReference>
<accession>A0A409WK82</accession>
<comment type="similarity">
    <text evidence="1">Belongs to the GST superfamily.</text>
</comment>
<dbReference type="PANTHER" id="PTHR44051:SF9">
    <property type="entry name" value="GLUTATHIONE S-TRANSFERASE 1"/>
    <property type="match status" value="1"/>
</dbReference>
<reference evidence="6 7" key="1">
    <citation type="journal article" date="2018" name="Evol. Lett.">
        <title>Horizontal gene cluster transfer increased hallucinogenic mushroom diversity.</title>
        <authorList>
            <person name="Reynolds H.T."/>
            <person name="Vijayakumar V."/>
            <person name="Gluck-Thaler E."/>
            <person name="Korotkin H.B."/>
            <person name="Matheny P.B."/>
            <person name="Slot J.C."/>
        </authorList>
    </citation>
    <scope>NUCLEOTIDE SEQUENCE [LARGE SCALE GENOMIC DNA]</scope>
    <source>
        <strain evidence="6 7">2631</strain>
    </source>
</reference>
<dbReference type="InterPro" id="IPR036282">
    <property type="entry name" value="Glutathione-S-Trfase_C_sf"/>
</dbReference>
<evidence type="ECO:0000259" key="5">
    <source>
        <dbReference type="PROSITE" id="PS50404"/>
    </source>
</evidence>
<dbReference type="Proteomes" id="UP000283269">
    <property type="component" value="Unassembled WGS sequence"/>
</dbReference>
<dbReference type="SFLD" id="SFLDG00358">
    <property type="entry name" value="Main_(cytGST)"/>
    <property type="match status" value="1"/>
</dbReference>
<evidence type="ECO:0000256" key="2">
    <source>
        <dbReference type="ARBA" id="ARBA00012452"/>
    </source>
</evidence>
<dbReference type="SFLD" id="SFLDS00019">
    <property type="entry name" value="Glutathione_Transferase_(cytos"/>
    <property type="match status" value="1"/>
</dbReference>
<dbReference type="InterPro" id="IPR004045">
    <property type="entry name" value="Glutathione_S-Trfase_N"/>
</dbReference>
<dbReference type="FunFam" id="3.40.30.10:FF:000156">
    <property type="entry name" value="Glutathione S-transferase 1"/>
    <property type="match status" value="1"/>
</dbReference>
<dbReference type="FunCoup" id="A0A409WK82">
    <property type="interactions" value="272"/>
</dbReference>
<evidence type="ECO:0000313" key="6">
    <source>
        <dbReference type="EMBL" id="PPQ78830.1"/>
    </source>
</evidence>
<dbReference type="AlphaFoldDB" id="A0A409WK82"/>
<evidence type="ECO:0000256" key="4">
    <source>
        <dbReference type="ARBA" id="ARBA00047960"/>
    </source>
</evidence>
<name>A0A409WK82_PSICY</name>
<protein>
    <recommendedName>
        <fullName evidence="2">glutathione transferase</fullName>
        <ecNumber evidence="2">2.5.1.18</ecNumber>
    </recommendedName>
</protein>
<keyword evidence="3" id="KW-0808">Transferase</keyword>
<gene>
    <name evidence="6" type="ORF">CVT25_010623</name>
</gene>
<organism evidence="6 7">
    <name type="scientific">Psilocybe cyanescens</name>
    <dbReference type="NCBI Taxonomy" id="93625"/>
    <lineage>
        <taxon>Eukaryota</taxon>
        <taxon>Fungi</taxon>
        <taxon>Dikarya</taxon>
        <taxon>Basidiomycota</taxon>
        <taxon>Agaricomycotina</taxon>
        <taxon>Agaricomycetes</taxon>
        <taxon>Agaricomycetidae</taxon>
        <taxon>Agaricales</taxon>
        <taxon>Agaricineae</taxon>
        <taxon>Strophariaceae</taxon>
        <taxon>Psilocybe</taxon>
    </lineage>
</organism>
<dbReference type="GO" id="GO:0005737">
    <property type="term" value="C:cytoplasm"/>
    <property type="evidence" value="ECO:0007669"/>
    <property type="project" value="UniProtKB-ARBA"/>
</dbReference>
<dbReference type="SUPFAM" id="SSF47616">
    <property type="entry name" value="GST C-terminal domain-like"/>
    <property type="match status" value="1"/>
</dbReference>
<dbReference type="GO" id="GO:0004602">
    <property type="term" value="F:glutathione peroxidase activity"/>
    <property type="evidence" value="ECO:0007669"/>
    <property type="project" value="UniProtKB-ARBA"/>
</dbReference>
<comment type="caution">
    <text evidence="6">The sequence shown here is derived from an EMBL/GenBank/DDBJ whole genome shotgun (WGS) entry which is preliminary data.</text>
</comment>
<dbReference type="PANTHER" id="PTHR44051">
    <property type="entry name" value="GLUTATHIONE S-TRANSFERASE-RELATED"/>
    <property type="match status" value="1"/>
</dbReference>
<dbReference type="InterPro" id="IPR040079">
    <property type="entry name" value="Glutathione_S-Trfase"/>
</dbReference>
<evidence type="ECO:0000256" key="3">
    <source>
        <dbReference type="ARBA" id="ARBA00022679"/>
    </source>
</evidence>
<dbReference type="EMBL" id="NHYD01003405">
    <property type="protein sequence ID" value="PPQ78830.1"/>
    <property type="molecule type" value="Genomic_DNA"/>
</dbReference>
<dbReference type="STRING" id="93625.A0A409WK82"/>
<dbReference type="InParanoid" id="A0A409WK82"/>
<dbReference type="Pfam" id="PF02798">
    <property type="entry name" value="GST_N"/>
    <property type="match status" value="1"/>
</dbReference>
<evidence type="ECO:0000313" key="7">
    <source>
        <dbReference type="Proteomes" id="UP000283269"/>
    </source>
</evidence>
<dbReference type="EC" id="2.5.1.18" evidence="2"/>
<comment type="catalytic activity">
    <reaction evidence="4">
        <text>RX + glutathione = an S-substituted glutathione + a halide anion + H(+)</text>
        <dbReference type="Rhea" id="RHEA:16437"/>
        <dbReference type="ChEBI" id="CHEBI:15378"/>
        <dbReference type="ChEBI" id="CHEBI:16042"/>
        <dbReference type="ChEBI" id="CHEBI:17792"/>
        <dbReference type="ChEBI" id="CHEBI:57925"/>
        <dbReference type="ChEBI" id="CHEBI:90779"/>
        <dbReference type="EC" id="2.5.1.18"/>
    </reaction>
</comment>
<dbReference type="OrthoDB" id="2098326at2759"/>
<dbReference type="InterPro" id="IPR036249">
    <property type="entry name" value="Thioredoxin-like_sf"/>
</dbReference>
<dbReference type="Gene3D" id="1.20.1050.10">
    <property type="match status" value="1"/>
</dbReference>
<proteinExistence type="inferred from homology"/>
<keyword evidence="7" id="KW-1185">Reference proteome</keyword>
<dbReference type="GO" id="GO:0004364">
    <property type="term" value="F:glutathione transferase activity"/>
    <property type="evidence" value="ECO:0007669"/>
    <property type="project" value="UniProtKB-EC"/>
</dbReference>
<dbReference type="Gene3D" id="3.40.30.10">
    <property type="entry name" value="Glutaredoxin"/>
    <property type="match status" value="1"/>
</dbReference>
<dbReference type="PROSITE" id="PS50404">
    <property type="entry name" value="GST_NTER"/>
    <property type="match status" value="1"/>
</dbReference>